<accession>A0AAI8CH26</accession>
<reference evidence="1 2" key="2">
    <citation type="submission" date="2019-05" db="EMBL/GenBank/DDBJ databases">
        <authorList>
            <person name="Ravantti J.J."/>
        </authorList>
    </citation>
    <scope>NUCLEOTIDE SEQUENCE [LARGE SCALE GENOMIC DNA]</scope>
    <source>
        <strain evidence="1 2">B185</strain>
    </source>
</reference>
<protein>
    <submittedName>
        <fullName evidence="1">Uncharacterized protein</fullName>
    </submittedName>
</protein>
<dbReference type="AlphaFoldDB" id="A0AAI8CH26"/>
<evidence type="ECO:0000313" key="2">
    <source>
        <dbReference type="Proteomes" id="UP000304840"/>
    </source>
</evidence>
<proteinExistence type="predicted"/>
<dbReference type="RefSeq" id="WP_138425113.1">
    <property type="nucleotide sequence ID" value="NZ_CP010992.1"/>
</dbReference>
<dbReference type="EMBL" id="CP010992">
    <property type="protein sequence ID" value="AMO19823.2"/>
    <property type="molecule type" value="Genomic_DNA"/>
</dbReference>
<organism evidence="1 2">
    <name type="scientific">Flavobacterium columnare</name>
    <dbReference type="NCBI Taxonomy" id="996"/>
    <lineage>
        <taxon>Bacteria</taxon>
        <taxon>Pseudomonadati</taxon>
        <taxon>Bacteroidota</taxon>
        <taxon>Flavobacteriia</taxon>
        <taxon>Flavobacteriales</taxon>
        <taxon>Flavobacteriaceae</taxon>
        <taxon>Flavobacterium</taxon>
    </lineage>
</organism>
<sequence>MERNDQQGAWAPEGRMEFFLDRNYPIYFANSFTAGVGRKIHRTNNTEYCDYLKNNHAIVDGFVQNINNVSATIPVQYVADFNRGLIL</sequence>
<name>A0AAI8CH26_9FLAO</name>
<reference evidence="2" key="1">
    <citation type="submission" date="2016-03" db="EMBL/GenBank/DDBJ databases">
        <title>Flavobacterium columnare strain B185, complete genome.</title>
        <authorList>
            <person name="Sundberg L.-R."/>
            <person name="Papponen P."/>
            <person name="Laanto E."/>
        </authorList>
    </citation>
    <scope>NUCLEOTIDE SEQUENCE [LARGE SCALE GENOMIC DNA]</scope>
    <source>
        <strain evidence="2">B185</strain>
    </source>
</reference>
<dbReference type="Proteomes" id="UP000304840">
    <property type="component" value="Chromosome"/>
</dbReference>
<evidence type="ECO:0000313" key="1">
    <source>
        <dbReference type="EMBL" id="AMO19823.2"/>
    </source>
</evidence>
<gene>
    <name evidence="1" type="ORF">UN65_05180</name>
</gene>